<dbReference type="InterPro" id="IPR001647">
    <property type="entry name" value="HTH_TetR"/>
</dbReference>
<gene>
    <name evidence="7" type="ORF">ACFPET_18130</name>
</gene>
<keyword evidence="4" id="KW-0804">Transcription</keyword>
<dbReference type="Gene3D" id="1.10.10.60">
    <property type="entry name" value="Homeodomain-like"/>
    <property type="match status" value="1"/>
</dbReference>
<dbReference type="InterPro" id="IPR009057">
    <property type="entry name" value="Homeodomain-like_sf"/>
</dbReference>
<evidence type="ECO:0000256" key="4">
    <source>
        <dbReference type="ARBA" id="ARBA00023163"/>
    </source>
</evidence>
<dbReference type="Gene3D" id="1.10.357.10">
    <property type="entry name" value="Tetracycline Repressor, domain 2"/>
    <property type="match status" value="1"/>
</dbReference>
<dbReference type="PROSITE" id="PS50977">
    <property type="entry name" value="HTH_TETR_2"/>
    <property type="match status" value="1"/>
</dbReference>
<dbReference type="InterPro" id="IPR050109">
    <property type="entry name" value="HTH-type_TetR-like_transc_reg"/>
</dbReference>
<reference evidence="8" key="1">
    <citation type="journal article" date="2019" name="Int. J. Syst. Evol. Microbiol.">
        <title>The Global Catalogue of Microorganisms (GCM) 10K type strain sequencing project: providing services to taxonomists for standard genome sequencing and annotation.</title>
        <authorList>
            <consortium name="The Broad Institute Genomics Platform"/>
            <consortium name="The Broad Institute Genome Sequencing Center for Infectious Disease"/>
            <person name="Wu L."/>
            <person name="Ma J."/>
        </authorList>
    </citation>
    <scope>NUCLEOTIDE SEQUENCE [LARGE SCALE GENOMIC DNA]</scope>
    <source>
        <strain evidence="8">IBRC-M 10908</strain>
    </source>
</reference>
<evidence type="ECO:0000259" key="6">
    <source>
        <dbReference type="PROSITE" id="PS50977"/>
    </source>
</evidence>
<evidence type="ECO:0000256" key="1">
    <source>
        <dbReference type="ARBA" id="ARBA00022491"/>
    </source>
</evidence>
<dbReference type="EMBL" id="JBHSDK010000028">
    <property type="protein sequence ID" value="MFC4337125.1"/>
    <property type="molecule type" value="Genomic_DNA"/>
</dbReference>
<dbReference type="SUPFAM" id="SSF46689">
    <property type="entry name" value="Homeodomain-like"/>
    <property type="match status" value="1"/>
</dbReference>
<dbReference type="PRINTS" id="PR00400">
    <property type="entry name" value="TETREPRESSOR"/>
</dbReference>
<evidence type="ECO:0000313" key="8">
    <source>
        <dbReference type="Proteomes" id="UP001595823"/>
    </source>
</evidence>
<dbReference type="PRINTS" id="PR00455">
    <property type="entry name" value="HTHTETR"/>
</dbReference>
<evidence type="ECO:0000256" key="3">
    <source>
        <dbReference type="ARBA" id="ARBA00023125"/>
    </source>
</evidence>
<accession>A0ABV8U1Y8</accession>
<dbReference type="Pfam" id="PF00440">
    <property type="entry name" value="TetR_N"/>
    <property type="match status" value="1"/>
</dbReference>
<evidence type="ECO:0000313" key="7">
    <source>
        <dbReference type="EMBL" id="MFC4337125.1"/>
    </source>
</evidence>
<dbReference type="SUPFAM" id="SSF48498">
    <property type="entry name" value="Tetracyclin repressor-like, C-terminal domain"/>
    <property type="match status" value="1"/>
</dbReference>
<dbReference type="InterPro" id="IPR004111">
    <property type="entry name" value="Repressor_TetR_C"/>
</dbReference>
<dbReference type="Proteomes" id="UP001595823">
    <property type="component" value="Unassembled WGS sequence"/>
</dbReference>
<name>A0ABV8U1Y8_9ACTN</name>
<evidence type="ECO:0000256" key="2">
    <source>
        <dbReference type="ARBA" id="ARBA00023015"/>
    </source>
</evidence>
<dbReference type="RefSeq" id="WP_380623757.1">
    <property type="nucleotide sequence ID" value="NZ_JBHSDK010000028.1"/>
</dbReference>
<dbReference type="InterPro" id="IPR036271">
    <property type="entry name" value="Tet_transcr_reg_TetR-rel_C_sf"/>
</dbReference>
<feature type="domain" description="HTH tetR-type" evidence="6">
    <location>
        <begin position="22"/>
        <end position="82"/>
    </location>
</feature>
<dbReference type="PANTHER" id="PTHR30055">
    <property type="entry name" value="HTH-TYPE TRANSCRIPTIONAL REGULATOR RUTR"/>
    <property type="match status" value="1"/>
</dbReference>
<dbReference type="PANTHER" id="PTHR30055:SF151">
    <property type="entry name" value="TRANSCRIPTIONAL REGULATORY PROTEIN"/>
    <property type="match status" value="1"/>
</dbReference>
<keyword evidence="3 5" id="KW-0238">DNA-binding</keyword>
<comment type="caution">
    <text evidence="7">The sequence shown here is derived from an EMBL/GenBank/DDBJ whole genome shotgun (WGS) entry which is preliminary data.</text>
</comment>
<sequence>MPEELARLWRIPAESKKGRPAKLDTCTVVSAAVALADAEGMDAVTLPRVAADLGVTKMSLYRYVGSKDELLVHMQDHAFGPAPERGDAGWREELKNWAFAQAEVMAEHPWLMDLPVSGPPRGPNAIDWLDAALSALRGTGLGVSEKLGIVTVVSTYARSSRQMSAEMASERSAGTEQVEAEREWQAALFELVDPERYPEAAGLMAEPVFEPAGEDAEFLFGLDLILDGVAVIADEK</sequence>
<keyword evidence="2" id="KW-0805">Transcription regulation</keyword>
<keyword evidence="1" id="KW-0678">Repressor</keyword>
<dbReference type="Pfam" id="PF02909">
    <property type="entry name" value="TetR_C_1"/>
    <property type="match status" value="1"/>
</dbReference>
<proteinExistence type="predicted"/>
<dbReference type="InterPro" id="IPR003012">
    <property type="entry name" value="Tet_transcr_reg_TetR"/>
</dbReference>
<keyword evidence="8" id="KW-1185">Reference proteome</keyword>
<organism evidence="7 8">
    <name type="scientific">Salininema proteolyticum</name>
    <dbReference type="NCBI Taxonomy" id="1607685"/>
    <lineage>
        <taxon>Bacteria</taxon>
        <taxon>Bacillati</taxon>
        <taxon>Actinomycetota</taxon>
        <taxon>Actinomycetes</taxon>
        <taxon>Glycomycetales</taxon>
        <taxon>Glycomycetaceae</taxon>
        <taxon>Salininema</taxon>
    </lineage>
</organism>
<feature type="DNA-binding region" description="H-T-H motif" evidence="5">
    <location>
        <begin position="45"/>
        <end position="64"/>
    </location>
</feature>
<protein>
    <submittedName>
        <fullName evidence="7">TetR/AcrR family transcriptional regulator</fullName>
    </submittedName>
</protein>
<evidence type="ECO:0000256" key="5">
    <source>
        <dbReference type="PROSITE-ProRule" id="PRU00335"/>
    </source>
</evidence>